<dbReference type="RefSeq" id="WP_395814659.1">
    <property type="nucleotide sequence ID" value="NZ_CP043494.1"/>
</dbReference>
<reference evidence="1 2" key="1">
    <citation type="submission" date="2019-08" db="EMBL/GenBank/DDBJ databases">
        <title>Archangium and Cystobacter genomes.</title>
        <authorList>
            <person name="Chen I.-C.K."/>
            <person name="Wielgoss S."/>
        </authorList>
    </citation>
    <scope>NUCLEOTIDE SEQUENCE [LARGE SCALE GENOMIC DNA]</scope>
    <source>
        <strain evidence="1 2">Cbm 6</strain>
    </source>
</reference>
<accession>A0ABY9WL59</accession>
<dbReference type="InterPro" id="IPR035223">
    <property type="entry name" value="DUF5335"/>
</dbReference>
<evidence type="ECO:0000313" key="2">
    <source>
        <dbReference type="Proteomes" id="UP001611383"/>
    </source>
</evidence>
<keyword evidence="2" id="KW-1185">Reference proteome</keyword>
<sequence>MHHTREIPREGWADYLSLLSAIERDHQVHIQAGSPELGEQTVAGSLPLVDIALEEKGSEEGAIEVTVGNPGEELTHRISHPEHLWAEESDSGELECLDIEDADHVKTLIYFEPQELLDEASPPPPA</sequence>
<protein>
    <submittedName>
        <fullName evidence="1">Uncharacterized protein</fullName>
    </submittedName>
</protein>
<evidence type="ECO:0000313" key="1">
    <source>
        <dbReference type="EMBL" id="WNG43527.1"/>
    </source>
</evidence>
<gene>
    <name evidence="1" type="ORF">F0U60_05000</name>
</gene>
<organism evidence="1 2">
    <name type="scientific">Archangium minus</name>
    <dbReference type="NCBI Taxonomy" id="83450"/>
    <lineage>
        <taxon>Bacteria</taxon>
        <taxon>Pseudomonadati</taxon>
        <taxon>Myxococcota</taxon>
        <taxon>Myxococcia</taxon>
        <taxon>Myxococcales</taxon>
        <taxon>Cystobacterineae</taxon>
        <taxon>Archangiaceae</taxon>
        <taxon>Archangium</taxon>
    </lineage>
</organism>
<proteinExistence type="predicted"/>
<name>A0ABY9WL59_9BACT</name>
<dbReference type="EMBL" id="CP043494">
    <property type="protein sequence ID" value="WNG43527.1"/>
    <property type="molecule type" value="Genomic_DNA"/>
</dbReference>
<dbReference type="Proteomes" id="UP001611383">
    <property type="component" value="Chromosome"/>
</dbReference>
<dbReference type="Pfam" id="PF17269">
    <property type="entry name" value="DUF5335"/>
    <property type="match status" value="1"/>
</dbReference>